<name>A0A1Y2CVE6_9FUNG</name>
<dbReference type="Pfam" id="PF12781">
    <property type="entry name" value="AAA_9"/>
    <property type="match status" value="1"/>
</dbReference>
<keyword evidence="10" id="KW-0970">Cilium biogenesis/degradation</keyword>
<evidence type="ECO:0000256" key="4">
    <source>
        <dbReference type="ARBA" id="ARBA00022197"/>
    </source>
</evidence>
<dbReference type="Pfam" id="PF12780">
    <property type="entry name" value="AAA_8"/>
    <property type="match status" value="1"/>
</dbReference>
<feature type="domain" description="Dynein heavy chain AAA module D4" evidence="26">
    <location>
        <begin position="2544"/>
        <end position="2769"/>
    </location>
</feature>
<feature type="domain" description="Dynein heavy chain tail" evidence="22">
    <location>
        <begin position="227"/>
        <end position="645"/>
    </location>
</feature>
<dbReference type="Pfam" id="PF08393">
    <property type="entry name" value="DHC_N2"/>
    <property type="match status" value="1"/>
</dbReference>
<comment type="subcellular location">
    <subcellularLocation>
        <location evidence="2">Cell projection</location>
        <location evidence="2">Cilium membrane</location>
        <topology evidence="2">Peripheral membrane protein</topology>
        <orientation evidence="2">Cytoplasmic side</orientation>
    </subcellularLocation>
    <subcellularLocation>
        <location evidence="1">Cytoplasm</location>
        <location evidence="1">Cytoskeleton</location>
    </subcellularLocation>
</comment>
<keyword evidence="16" id="KW-0505">Motor protein</keyword>
<keyword evidence="6" id="KW-1003">Cell membrane</keyword>
<dbReference type="FunFam" id="1.10.8.710:FF:000001">
    <property type="entry name" value="Dynein axonemal heavy chain 2"/>
    <property type="match status" value="1"/>
</dbReference>
<dbReference type="Pfam" id="PF12775">
    <property type="entry name" value="AAA_7"/>
    <property type="match status" value="1"/>
</dbReference>
<dbReference type="Gene3D" id="3.40.50.300">
    <property type="entry name" value="P-loop containing nucleotide triphosphate hydrolases"/>
    <property type="match status" value="5"/>
</dbReference>
<keyword evidence="33" id="KW-1185">Reference proteome</keyword>
<evidence type="ECO:0000256" key="13">
    <source>
        <dbReference type="ARBA" id="ARBA00023054"/>
    </source>
</evidence>
<dbReference type="Gene3D" id="1.20.58.1120">
    <property type="match status" value="1"/>
</dbReference>
<dbReference type="EMBL" id="MCGO01000006">
    <property type="protein sequence ID" value="ORY51002.1"/>
    <property type="molecule type" value="Genomic_DNA"/>
</dbReference>
<keyword evidence="12" id="KW-0243">Dynein</keyword>
<evidence type="ECO:0000256" key="2">
    <source>
        <dbReference type="ARBA" id="ARBA00004522"/>
    </source>
</evidence>
<evidence type="ECO:0000256" key="8">
    <source>
        <dbReference type="ARBA" id="ARBA00022701"/>
    </source>
</evidence>
<keyword evidence="11" id="KW-0067">ATP-binding</keyword>
<dbReference type="FunFam" id="3.40.50.300:FF:000706">
    <property type="entry name" value="Cytoplasmic dynein 2 heavy chain 1"/>
    <property type="match status" value="1"/>
</dbReference>
<feature type="domain" description="Dynein heavy chain C-terminal" evidence="29">
    <location>
        <begin position="3951"/>
        <end position="4203"/>
    </location>
</feature>
<evidence type="ECO:0000259" key="25">
    <source>
        <dbReference type="Pfam" id="PF12777"/>
    </source>
</evidence>
<dbReference type="Pfam" id="PF18199">
    <property type="entry name" value="Dynein_C"/>
    <property type="match status" value="1"/>
</dbReference>
<dbReference type="InterPro" id="IPR043157">
    <property type="entry name" value="Dynein_AAA1S"/>
</dbReference>
<dbReference type="STRING" id="329046.A0A1Y2CVE6"/>
<dbReference type="InterPro" id="IPR026983">
    <property type="entry name" value="DHC"/>
</dbReference>
<keyword evidence="5" id="KW-0217">Developmental protein</keyword>
<keyword evidence="8" id="KW-0493">Microtubule</keyword>
<dbReference type="InterPro" id="IPR041658">
    <property type="entry name" value="AAA_lid_11"/>
</dbReference>
<evidence type="ECO:0000259" key="27">
    <source>
        <dbReference type="Pfam" id="PF12781"/>
    </source>
</evidence>
<comment type="caution">
    <text evidence="32">The sequence shown here is derived from an EMBL/GenBank/DDBJ whole genome shotgun (WGS) entry which is preliminary data.</text>
</comment>
<feature type="coiled-coil region" evidence="20">
    <location>
        <begin position="2818"/>
        <end position="2884"/>
    </location>
</feature>
<dbReference type="SUPFAM" id="SSF52540">
    <property type="entry name" value="P-loop containing nucleoside triphosphate hydrolases"/>
    <property type="match status" value="4"/>
</dbReference>
<dbReference type="InterPro" id="IPR049400">
    <property type="entry name" value="DYNC2H1_AAA_dom"/>
</dbReference>
<dbReference type="InterPro" id="IPR042222">
    <property type="entry name" value="Dynein_2_N"/>
</dbReference>
<evidence type="ECO:0000256" key="18">
    <source>
        <dbReference type="ARBA" id="ARBA00023273"/>
    </source>
</evidence>
<feature type="domain" description="Dynein 2 heavy chain 1 cytoplasmic ATPase lid" evidence="31">
    <location>
        <begin position="2406"/>
        <end position="2480"/>
    </location>
</feature>
<dbReference type="Pfam" id="PF08385">
    <property type="entry name" value="DHC_N1"/>
    <property type="match status" value="1"/>
</dbReference>
<reference evidence="32 33" key="1">
    <citation type="submission" date="2016-07" db="EMBL/GenBank/DDBJ databases">
        <title>Pervasive Adenine N6-methylation of Active Genes in Fungi.</title>
        <authorList>
            <consortium name="DOE Joint Genome Institute"/>
            <person name="Mondo S.J."/>
            <person name="Dannebaum R.O."/>
            <person name="Kuo R.C."/>
            <person name="Labutti K."/>
            <person name="Haridas S."/>
            <person name="Kuo A."/>
            <person name="Salamov A."/>
            <person name="Ahrendt S.R."/>
            <person name="Lipzen A."/>
            <person name="Sullivan W."/>
            <person name="Andreopoulos W.B."/>
            <person name="Clum A."/>
            <person name="Lindquist E."/>
            <person name="Daum C."/>
            <person name="Ramamoorthy G.K."/>
            <person name="Gryganskyi A."/>
            <person name="Culley D."/>
            <person name="Magnuson J.K."/>
            <person name="James T.Y."/>
            <person name="O'Malley M.A."/>
            <person name="Stajich J.E."/>
            <person name="Spatafora J.W."/>
            <person name="Visel A."/>
            <person name="Grigoriev I.V."/>
        </authorList>
    </citation>
    <scope>NUCLEOTIDE SEQUENCE [LARGE SCALE GENOMIC DNA]</scope>
    <source>
        <strain evidence="32 33">JEL800</strain>
    </source>
</reference>
<evidence type="ECO:0000259" key="28">
    <source>
        <dbReference type="Pfam" id="PF18198"/>
    </source>
</evidence>
<dbReference type="GO" id="GO:0005874">
    <property type="term" value="C:microtubule"/>
    <property type="evidence" value="ECO:0007669"/>
    <property type="project" value="UniProtKB-KW"/>
</dbReference>
<dbReference type="GO" id="GO:0060271">
    <property type="term" value="P:cilium assembly"/>
    <property type="evidence" value="ECO:0007669"/>
    <property type="project" value="UniProtKB-ARBA"/>
</dbReference>
<dbReference type="Gene3D" id="1.20.140.100">
    <property type="entry name" value="Dynein heavy chain, N-terminal domain 2"/>
    <property type="match status" value="1"/>
</dbReference>
<keyword evidence="15" id="KW-0472">Membrane</keyword>
<evidence type="ECO:0000256" key="9">
    <source>
        <dbReference type="ARBA" id="ARBA00022741"/>
    </source>
</evidence>
<feature type="domain" description="Dynein heavy chain coiled coil stalk" evidence="25">
    <location>
        <begin position="2804"/>
        <end position="3134"/>
    </location>
</feature>
<evidence type="ECO:0000259" key="24">
    <source>
        <dbReference type="Pfam" id="PF12774"/>
    </source>
</evidence>
<dbReference type="InterPro" id="IPR035699">
    <property type="entry name" value="AAA_6"/>
</dbReference>
<dbReference type="GO" id="GO:0030286">
    <property type="term" value="C:dynein complex"/>
    <property type="evidence" value="ECO:0007669"/>
    <property type="project" value="UniProtKB-KW"/>
</dbReference>
<comment type="similarity">
    <text evidence="3">Belongs to the dynein heavy chain family.</text>
</comment>
<dbReference type="InterPro" id="IPR024743">
    <property type="entry name" value="Dynein_HC_stalk"/>
</dbReference>
<dbReference type="GO" id="GO:0008569">
    <property type="term" value="F:minus-end-directed microtubule motor activity"/>
    <property type="evidence" value="ECO:0007669"/>
    <property type="project" value="InterPro"/>
</dbReference>
<dbReference type="FunFam" id="3.40.50.300:FF:000598">
    <property type="entry name" value="Dynein cytoplasmic 2 heavy chain 1"/>
    <property type="match status" value="1"/>
</dbReference>
<gene>
    <name evidence="32" type="ORF">BCR33DRAFT_757273</name>
</gene>
<dbReference type="InterPro" id="IPR041228">
    <property type="entry name" value="Dynein_C"/>
</dbReference>
<evidence type="ECO:0000256" key="11">
    <source>
        <dbReference type="ARBA" id="ARBA00022840"/>
    </source>
</evidence>
<evidence type="ECO:0000256" key="14">
    <source>
        <dbReference type="ARBA" id="ARBA00023069"/>
    </source>
</evidence>
<feature type="domain" description="Dynein heavy chain linker" evidence="23">
    <location>
        <begin position="1094"/>
        <end position="1490"/>
    </location>
</feature>
<evidence type="ECO:0000256" key="5">
    <source>
        <dbReference type="ARBA" id="ARBA00022473"/>
    </source>
</evidence>
<dbReference type="InterPro" id="IPR024317">
    <property type="entry name" value="Dynein_heavy_chain_D4_dom"/>
</dbReference>
<feature type="domain" description="Dynein heavy chain ATP-binding dynein motor region" evidence="27">
    <location>
        <begin position="3159"/>
        <end position="3378"/>
    </location>
</feature>
<evidence type="ECO:0000259" key="30">
    <source>
        <dbReference type="Pfam" id="PF21264"/>
    </source>
</evidence>
<evidence type="ECO:0000256" key="16">
    <source>
        <dbReference type="ARBA" id="ARBA00023175"/>
    </source>
</evidence>
<evidence type="ECO:0000256" key="6">
    <source>
        <dbReference type="ARBA" id="ARBA00022475"/>
    </source>
</evidence>
<accession>A0A1Y2CVE6</accession>
<evidence type="ECO:0000256" key="7">
    <source>
        <dbReference type="ARBA" id="ARBA00022490"/>
    </source>
</evidence>
<dbReference type="InterPro" id="IPR042219">
    <property type="entry name" value="AAA_lid_11_sf"/>
</dbReference>
<evidence type="ECO:0000259" key="26">
    <source>
        <dbReference type="Pfam" id="PF12780"/>
    </source>
</evidence>
<keyword evidence="18" id="KW-0966">Cell projection</keyword>
<feature type="domain" description="Cytoplasmic dynein 2 heavy chain 1 AAA+ ATPase" evidence="30">
    <location>
        <begin position="2087"/>
        <end position="2181"/>
    </location>
</feature>
<dbReference type="Gene3D" id="1.10.8.720">
    <property type="entry name" value="Region D6 of dynein motor"/>
    <property type="match status" value="1"/>
</dbReference>
<dbReference type="Gene3D" id="6.10.140.1060">
    <property type="match status" value="1"/>
</dbReference>
<evidence type="ECO:0000256" key="10">
    <source>
        <dbReference type="ARBA" id="ARBA00022794"/>
    </source>
</evidence>
<evidence type="ECO:0000259" key="31">
    <source>
        <dbReference type="Pfam" id="PF22597"/>
    </source>
</evidence>
<evidence type="ECO:0000256" key="20">
    <source>
        <dbReference type="SAM" id="Coils"/>
    </source>
</evidence>
<dbReference type="FunFam" id="1.20.140.100:FF:000002">
    <property type="entry name" value="Cytoplasmic dynein heavy chain 1"/>
    <property type="match status" value="1"/>
</dbReference>
<dbReference type="InterPro" id="IPR013594">
    <property type="entry name" value="Dynein_heavy_tail"/>
</dbReference>
<feature type="domain" description="Dynein heavy chain hydrolytic ATP-binding dynein motor region" evidence="24">
    <location>
        <begin position="1617"/>
        <end position="1952"/>
    </location>
</feature>
<dbReference type="Pfam" id="PF18198">
    <property type="entry name" value="AAA_lid_11"/>
    <property type="match status" value="1"/>
</dbReference>
<dbReference type="FunFam" id="3.20.180.20:FF:000002">
    <property type="entry name" value="Cytoplasmic dynein heavy chain 1"/>
    <property type="match status" value="1"/>
</dbReference>
<dbReference type="Gene3D" id="3.10.490.20">
    <property type="match status" value="1"/>
</dbReference>
<dbReference type="Pfam" id="PF22597">
    <property type="entry name" value="DYN_lid"/>
    <property type="match status" value="1"/>
</dbReference>
<dbReference type="FunFam" id="3.40.50.300:FF:000071">
    <property type="entry name" value="Cytoplasmic dynein heavy chain 1"/>
    <property type="match status" value="1"/>
</dbReference>
<dbReference type="Gene3D" id="1.20.1270.280">
    <property type="match status" value="1"/>
</dbReference>
<dbReference type="InterPro" id="IPR004273">
    <property type="entry name" value="Dynein_heavy_D6_P-loop"/>
</dbReference>
<protein>
    <recommendedName>
        <fullName evidence="19">Cytoplasmic dynein 2 heavy chain 1</fullName>
    </recommendedName>
    <alternativeName>
        <fullName evidence="4">Dynein heavy chain, cytoplasmic</fullName>
    </alternativeName>
</protein>
<dbReference type="Pfam" id="PF21264">
    <property type="entry name" value="DYNC2H1_AAA_dom"/>
    <property type="match status" value="1"/>
</dbReference>
<dbReference type="InterPro" id="IPR054354">
    <property type="entry name" value="DYNC2H1-like_lid"/>
</dbReference>
<sequence>MEDWIEQVVDIHLGSTKGRKEIAKLLESSELARFLSEENNQISSCYISKQKNNELKIYLDLNIEQSDLSAHTIVLTKLQPGHAVSDPSDVAVTALARTSPENNLCQVIHDVFIPLLRNSKYKIHEKARCLLTDLDKCLLADTGRTPAPELDVTSISNVSDEIQFWERRAESGQGRERERSLFFRDGIRTLFLELDYAKSISLLDLGDLAEKIQDCLDDIWRQKLYAVYLQPRMDRLMSVVCENVIQILCSKLHLNLKSNETLFAKVKDELQLATQVCTRINNVLMSLTFRFWPYFGPHPWLGDKFESIGLNKFLGRLYELHKLCSSHNLMAQMLAPEEKKEVQFEISLHWLNDTDPFDLTNSQWETSALQYKKSLIPAEKLIAAKLSQLFVSIQSQPHQMLQEFQKYGDLICHEVIFKKLTSEREALFAQILVNLKQMGLEYKEKIGEIRRNKVESSQYLQTIIWFRQALCKINDASQAAEILSPNDSSFDAMASELFKALKNSEKDVFALWVTCVEQTLESNILQERFQSGKLMELDQKDGILQVNFDESLVALVRDVRQLIGFGFVIPPKILKPIETARKYYRYGIILKQVAHFYNTIHEQMLPSQYTMLIEPAKAFERLVRDPFTVIDQKSKPGSSFDWSIQASVEDYINKLQSSALLLTSENRRLRKYHSHISELVMGLMSIDLAKHQTKGKWKESISTIRSVFLSVLEGGIRADDTLIWRNHWDHQLYKVLEFQYQMSMENLNENLPEIKVDLVFQQQKLQFRPAFENIKANYYREMKNIINIPSLFKGLGDSAIFSQMVDTNAASLSIAYKKTEELFSNLLTVYDSFKDWVVLGTIDLESFVEEALEDVIDWELNFRMVKLKGKEAEQIPPLIQIDCINISTAPLKATIDDHLQRLFDCLLISLRKSIEEHLTIIDNFILRGAEVLSKRPQTLEEIGEANINHDELSGAKLSISQHFDKADVKNKLLKSVSGSGIDISKVHAKWSKLELMLESHELVIKEQVEMLRNAIEGRQQAFITGLEKFVLRWQQLKPKIEHIHELNYSKKAMSSINERKIEIEELMSVKMQIETDCHHFGMKLPELSDIEAVQASILAEEKNWEFFAEFDNAIMAILGEDWISFRGKCNRFEDLLLNWLDKVKERGIDPLSVFITAKIDSYREVFPYFKFLRGESWMSEHWGELFRLIGISKGVSLSELTVGHIVDAKQQILIKIADIKDLNGRANGEVAIREALQELDMWGAGSTFALSDYQDAKGSKLKIIKDWKETMAQVGDNQSLLQSLKDSPYYKNFADKTQLWEQKLSSIDEILRNLNSVQRKWVYLEPIFNHGALPSEQVRFSRIDSDFRRICNCIGHDNRIVSVLTISNVRDTLLALVDQLERCQKALNEFLESKRSRFPRFYFIGDEDLLEILGQSQNPNVIQSHLKKLFAGVNKVEFNTETTAIVAMKSLEGETVVLNTPVALSHNVEAWLDSFTKEMQSTLRIMLDDCLHKSDVVTFPSQILELSEYVNFTAKCTEAIKLGKLATLSRDLKTQLEKYTSFNSMTIEDKESKHVMEIKVKSLILDVIHFIDVVDQLQRSGVTNVADWEWQRQIQIYQKKESLTGCIVKMNDAVFDYTFEYQGNPTKLVHTPLTDKCYLTLTQAMSSGFGGNPFGPAGTGKTESVKALGVLFGRQVLVFNCDEGIDYKSMGRIFIGLVKCGAWGCFDEFNRLDEAVLSAVSQQIQVIQAALKKKEKTVTLLSNSVDLNPNSGIFVTLNPAGKGYGGRQKLPDNLKQLFRSVAMTHPDNDLIGEVILFSEGFKLGKELGTKVVSVYSLCKQLLSSQQHYDWGLRPLKTVLGLAGRLLHNEKQFGKIDQHRELAIVVKALRVNTLSKLTQDDSIRFNALLKDIFPEAKIEDILYEELSVAIKEVFVEMNLDYSESQCEKIYQLHEACRQRMGVVIVGPSGSGKTTLWQVLERAWHKCGQKLKKQIANPKAVDRHTLLGHMDIDTREWFDGILTNASRQAVRESVDTHTWIVCDGDIDPEWVESLNSVLDDNRLLTMPNGERIQFGSNVNFIFETHNLKYASPATISRMGMIYLSDDTLDAKSIVTSWLNRQQDDIQDKLGLLIRDYFFRALEWILQHGELVVETTKAGIISNGLSHIENSAEKIEFVYGLIRGFGANLQTSSCIAFGKELLQWSNVPCPDPKNLLNYYVSNGHPIPYHLSDPNDFDFETVKKIENLPVVETVDVKRTLDTIMPWLHSSAPFLLVGPEGVGKHMILLHCFQSLQVSVATVHCSAQTRSYHLIQRLSQFCLSVSTNTGRVLKPKDSEKLILYVKDINLPKPDCYETVEFIQLLQQLIAYKGFYDINLEWVGIENVQIVASMTPSRRSPLSTRFTSIVHQCYISYTDKEQLINIYKILAKPILSVCSPNHSLASTMVTIYDQICQKFTNDIHSHYIFTPRDLSRWLFGGDESSLLDILGYEALRLFYDRLVGADSRSKLLLILQSVLKNDWGHTMGLDNIVYTVKTATSLKKLGKVDLKAYNELVTKELYVYERDVKDLNLVLFPEALENICKVERVLSQPGGSLILVGRPGMNRKSNVLIVAHFLQIKVFSPPITRNYSSKAFAAHIKEVMHCAGVLNEESLLLLEDYQITEPSFLEFINGLLSGCEIPGLYSQDEMDALTSTLKNSHSEDGYLGSLFDYFVHRVRRNLHIVLIMDSMNQQFVENCESNPALYTRCQIQWMDSWLPESMKLMCDNNFKKSEKLKTLQDQEKLIQLLLAIHKSYIPCGATPKHLLSYIQTYEKVYSSKLQGFEEKLKYLGGGLHKLQEAAKFVDTLSIDARKQEAELAKKQKEADLALKEITDSILHASDQKNEMETLSAQLKEEEAKLLKRKEGIENELSDVEPILRQAQSAVGEIKNESLTEIRSLRAPPPAVRDVLEAVLRLMGNLDMSWNSMKGFLGKRTVKDEIMNFNARTITPAVRESVYALLKTKGDSFEESVIRRASVAAAPLAMWVKANLQYSQVLERIGPLEADLVKLTKSLDSSKDRVVKLKESLDEVDKTVAALREDFGGKTRDAETLRNNLEKAAGTIKSSQDLLHKLGGEGKRWNQLAKDIKNHMGSLSKTAMIAAAFIIYLSRTSEDVRAKFINEWKGLASLTDFDFRTVMCTESDQLSWKSQGLPGDVLSIENAISVLHGGCTSFLVDPGMQATNWLKTYLADRKPEIIKQHDENFMRAFELALRFGKTLIIEEVKDIEPIFFPILQKDLVKQGPRYMVQLGDKTVDYSENFRLYLVTSRALFSVPSFASGLLNEINFTTTRAGLAGQLLGLTLKSEKPELEGQKIQLLKSEEELKLQLVQLEESVLQELANSEGNILENKNLISSLNETNSKSISINKSLQNSLQLQKALDEERDKFTPLSEFGSSLYFAITEFSKVNNMYEFSLLSFLRIFGKALTVDGSAAKDGTELRLKLLINELQKLVFCYVSRSLFKVDRQMFALHLIWKLHQNLFEPKEWNLFAGQFLETDDEAKGECPNWVPKERSMQFRQLKQTSSELFDAFKFNDSESWTNWMSHSSCEVNFPSCMSKRVTPFQKMLIVKLLRPDRLMSAMSTFCCSVLGVSSLAPKALNFRDLVEQETISIEPVLFITTPGADPSQELRDYALQEVGADNYRQISMGQGQGNVALNELRELAGKGGWLCLQNVHLVIRWLPELEKELGSLTIHPKFRLWLTSEAHAKFPVSLLQKSLKITSEAPPGVKKNLQRIFEGWSPDFVKGSVLRAQALFALAWFHAIVQERRNYIPQGWNKFYEFSAADLRSSAEILSNMCSKDSNSKSIQWPILHGLLENAVYGGRIDDHYDDQKLAVYLNLFFNDDAFNIGGKAPTKKLAKGIVLPTLADHSEFMKVINELPEVDSMSIFGLPANIDRALQVIHSTAVLSQLKSLRHSSIQGETIDKERWSKELMPFLLLWKKLNTGSDLIQKRIKSDLKAEPVLSFLTLELSAGVALMQKIHSDLSQMSKTLRGSLVMTSDVIELCTSLRKAETPKSWLSMWDGPEDHQEFLNAVVKNTANAEELCGKAQSGAIFSAPLKISNLFNPIPFLNALRQQTSRKLKIPMDDFALYSTWKKGELGQAALPIQVEGLLLQGCNMDGTRLIESSAEDPSFTVVPVAHLAWMPKNFILSSRIDLPLYVSPTREKLVGTLQVPCNAEDESTWILAGVAFFLHE</sequence>
<dbReference type="Pfam" id="PF12774">
    <property type="entry name" value="AAA_6"/>
    <property type="match status" value="1"/>
</dbReference>
<dbReference type="GO" id="GO:0051959">
    <property type="term" value="F:dynein light intermediate chain binding"/>
    <property type="evidence" value="ECO:0007669"/>
    <property type="project" value="InterPro"/>
</dbReference>
<feature type="domain" description="Dynein heavy chain AAA lid" evidence="28">
    <location>
        <begin position="3763"/>
        <end position="3904"/>
    </location>
</feature>
<dbReference type="Proteomes" id="UP000193642">
    <property type="component" value="Unassembled WGS sequence"/>
</dbReference>
<dbReference type="GO" id="GO:0008104">
    <property type="term" value="P:intracellular protein localization"/>
    <property type="evidence" value="ECO:0007669"/>
    <property type="project" value="UniProtKB-ARBA"/>
</dbReference>
<dbReference type="Gene3D" id="1.20.920.30">
    <property type="match status" value="1"/>
</dbReference>
<evidence type="ECO:0000256" key="12">
    <source>
        <dbReference type="ARBA" id="ARBA00023017"/>
    </source>
</evidence>
<evidence type="ECO:0000256" key="17">
    <source>
        <dbReference type="ARBA" id="ARBA00023212"/>
    </source>
</evidence>
<dbReference type="FunFam" id="3.40.50.300:FF:000320">
    <property type="entry name" value="Dynein, axonemal, heavy chain 5"/>
    <property type="match status" value="1"/>
</dbReference>
<keyword evidence="7" id="KW-0963">Cytoplasm</keyword>
<dbReference type="PANTHER" id="PTHR45703:SF22">
    <property type="entry name" value="DYNEIN CYTOPLASMIC 2 HEAVY CHAIN 1"/>
    <property type="match status" value="1"/>
</dbReference>
<evidence type="ECO:0000313" key="33">
    <source>
        <dbReference type="Proteomes" id="UP000193642"/>
    </source>
</evidence>
<dbReference type="FunFam" id="1.20.920.20:FF:000002">
    <property type="entry name" value="Cytoplasmic dynein 1 heavy chain"/>
    <property type="match status" value="1"/>
</dbReference>
<dbReference type="Gene3D" id="3.20.180.20">
    <property type="entry name" value="Dynein heavy chain, N-terminal domain 2"/>
    <property type="match status" value="1"/>
</dbReference>
<keyword evidence="13 20" id="KW-0175">Coiled coil</keyword>
<dbReference type="GO" id="GO:0005524">
    <property type="term" value="F:ATP binding"/>
    <property type="evidence" value="ECO:0007669"/>
    <property type="project" value="UniProtKB-KW"/>
</dbReference>
<dbReference type="InterPro" id="IPR035706">
    <property type="entry name" value="AAA_9"/>
</dbReference>
<dbReference type="InterPro" id="IPR043160">
    <property type="entry name" value="Dynein_C_barrel"/>
</dbReference>
<evidence type="ECO:0000256" key="3">
    <source>
        <dbReference type="ARBA" id="ARBA00008887"/>
    </source>
</evidence>
<evidence type="ECO:0000259" key="21">
    <source>
        <dbReference type="Pfam" id="PF03028"/>
    </source>
</evidence>
<dbReference type="FunFam" id="1.10.8.720:FF:000003">
    <property type="entry name" value="Cytoplasmic dynein heavy chain 2"/>
    <property type="match status" value="1"/>
</dbReference>
<dbReference type="InterPro" id="IPR027417">
    <property type="entry name" value="P-loop_NTPase"/>
</dbReference>
<proteinExistence type="inferred from homology"/>
<evidence type="ECO:0000259" key="29">
    <source>
        <dbReference type="Pfam" id="PF18199"/>
    </source>
</evidence>
<feature type="coiled-coil region" evidence="20">
    <location>
        <begin position="3027"/>
        <end position="3054"/>
    </location>
</feature>
<dbReference type="InterPro" id="IPR042228">
    <property type="entry name" value="Dynein_linker_3"/>
</dbReference>
<keyword evidence="9" id="KW-0547">Nucleotide-binding</keyword>
<dbReference type="Pfam" id="PF12777">
    <property type="entry name" value="MT"/>
    <property type="match status" value="1"/>
</dbReference>
<dbReference type="Gene3D" id="1.10.8.710">
    <property type="match status" value="1"/>
</dbReference>
<evidence type="ECO:0000256" key="1">
    <source>
        <dbReference type="ARBA" id="ARBA00004245"/>
    </source>
</evidence>
<dbReference type="Gene3D" id="1.20.920.20">
    <property type="match status" value="1"/>
</dbReference>
<dbReference type="Gene3D" id="1.10.8.1220">
    <property type="match status" value="1"/>
</dbReference>
<keyword evidence="14" id="KW-0969">Cilium</keyword>
<dbReference type="Pfam" id="PF03028">
    <property type="entry name" value="Dynein_heavy"/>
    <property type="match status" value="1"/>
</dbReference>
<organism evidence="32 33">
    <name type="scientific">Rhizoclosmatium globosum</name>
    <dbReference type="NCBI Taxonomy" id="329046"/>
    <lineage>
        <taxon>Eukaryota</taxon>
        <taxon>Fungi</taxon>
        <taxon>Fungi incertae sedis</taxon>
        <taxon>Chytridiomycota</taxon>
        <taxon>Chytridiomycota incertae sedis</taxon>
        <taxon>Chytridiomycetes</taxon>
        <taxon>Chytridiales</taxon>
        <taxon>Chytriomycetaceae</taxon>
        <taxon>Rhizoclosmatium</taxon>
    </lineage>
</organism>
<dbReference type="GO" id="GO:0045505">
    <property type="term" value="F:dynein intermediate chain binding"/>
    <property type="evidence" value="ECO:0007669"/>
    <property type="project" value="InterPro"/>
</dbReference>
<dbReference type="InterPro" id="IPR013602">
    <property type="entry name" value="Dynein_heavy_linker"/>
</dbReference>
<evidence type="ECO:0000259" key="23">
    <source>
        <dbReference type="Pfam" id="PF08393"/>
    </source>
</evidence>
<dbReference type="GO" id="GO:0007018">
    <property type="term" value="P:microtubule-based movement"/>
    <property type="evidence" value="ECO:0007669"/>
    <property type="project" value="InterPro"/>
</dbReference>
<evidence type="ECO:0000313" key="32">
    <source>
        <dbReference type="EMBL" id="ORY51002.1"/>
    </source>
</evidence>
<dbReference type="OrthoDB" id="447173at2759"/>
<feature type="domain" description="Dynein heavy chain region D6 P-loop" evidence="21">
    <location>
        <begin position="3624"/>
        <end position="3732"/>
    </location>
</feature>
<dbReference type="GO" id="GO:0060170">
    <property type="term" value="C:ciliary membrane"/>
    <property type="evidence" value="ECO:0007669"/>
    <property type="project" value="UniProtKB-SubCell"/>
</dbReference>
<dbReference type="PANTHER" id="PTHR45703">
    <property type="entry name" value="DYNEIN HEAVY CHAIN"/>
    <property type="match status" value="1"/>
</dbReference>
<evidence type="ECO:0000256" key="15">
    <source>
        <dbReference type="ARBA" id="ARBA00023136"/>
    </source>
</evidence>
<evidence type="ECO:0000256" key="19">
    <source>
        <dbReference type="ARBA" id="ARBA00023902"/>
    </source>
</evidence>
<evidence type="ECO:0000259" key="22">
    <source>
        <dbReference type="Pfam" id="PF08385"/>
    </source>
</evidence>
<keyword evidence="17" id="KW-0206">Cytoskeleton</keyword>